<keyword evidence="8 9" id="KW-0472">Membrane</keyword>
<evidence type="ECO:0000313" key="11">
    <source>
        <dbReference type="Proteomes" id="UP000663525"/>
    </source>
</evidence>
<feature type="transmembrane region" description="Helical" evidence="9">
    <location>
        <begin position="91"/>
        <end position="108"/>
    </location>
</feature>
<dbReference type="Pfam" id="PF01384">
    <property type="entry name" value="PHO4"/>
    <property type="match status" value="1"/>
</dbReference>
<feature type="transmembrane region" description="Helical" evidence="9">
    <location>
        <begin position="326"/>
        <end position="347"/>
    </location>
</feature>
<accession>A0A897N9R7</accession>
<protein>
    <recommendedName>
        <fullName evidence="9">Phosphate transporter</fullName>
    </recommendedName>
</protein>
<keyword evidence="7 9" id="KW-1133">Transmembrane helix</keyword>
<dbReference type="InterPro" id="IPR001204">
    <property type="entry name" value="Phos_transporter"/>
</dbReference>
<evidence type="ECO:0000313" key="10">
    <source>
        <dbReference type="EMBL" id="QSG07126.1"/>
    </source>
</evidence>
<reference evidence="10" key="1">
    <citation type="submission" date="2020-11" db="EMBL/GenBank/DDBJ databases">
        <title>Carbohydrate-dependent, anaerobic sulfur respiration: A novel catabolism in halophilic archaea.</title>
        <authorList>
            <person name="Sorokin D.Y."/>
            <person name="Messina E."/>
            <person name="Smedile F."/>
            <person name="La Cono V."/>
            <person name="Hallsworth J.E."/>
            <person name="Yakimov M.M."/>
        </authorList>
    </citation>
    <scope>NUCLEOTIDE SEQUENCE</scope>
    <source>
        <strain evidence="10">HSR12-1</strain>
    </source>
</reference>
<keyword evidence="6 9" id="KW-0812">Transmembrane</keyword>
<evidence type="ECO:0000256" key="4">
    <source>
        <dbReference type="ARBA" id="ARBA00022448"/>
    </source>
</evidence>
<feature type="transmembrane region" description="Helical" evidence="9">
    <location>
        <begin position="423"/>
        <end position="447"/>
    </location>
</feature>
<evidence type="ECO:0000256" key="8">
    <source>
        <dbReference type="ARBA" id="ARBA00023136"/>
    </source>
</evidence>
<gene>
    <name evidence="10" type="primary">pitA6</name>
    <name evidence="10" type="ORF">HSR121_2806</name>
</gene>
<comment type="subcellular location">
    <subcellularLocation>
        <location evidence="2 9">Membrane</location>
        <topology evidence="2 9">Multi-pass membrane protein</topology>
    </subcellularLocation>
</comment>
<proteinExistence type="inferred from homology"/>
<dbReference type="Proteomes" id="UP000663525">
    <property type="component" value="Chromosome"/>
</dbReference>
<dbReference type="PANTHER" id="PTHR11101:SF80">
    <property type="entry name" value="PHOSPHATE TRANSPORTER"/>
    <property type="match status" value="1"/>
</dbReference>
<evidence type="ECO:0000256" key="7">
    <source>
        <dbReference type="ARBA" id="ARBA00022989"/>
    </source>
</evidence>
<sequence length="451" mass="45441">MAAEANECYRQNQLCLFGSVAYRGRLRALSVPECHTDRAQLIQNKRTTSMSSLVGIVTVALVASLFMSFTVGANSNSAPIAPAVGANALSTLRGALLVGLVAALGAVAQGGSISETIGHGLVTGVTITPLAATATLLTAATLITIGNSRGYPIPSAFTVTGAAIGAGVALGGGFAVGTYAEILGFWFAIPVVEGVLAYGLAWLLLDETVPDTLSIPLLAGGVGYALANVQLSFLPAPHSEQGSIAGVLTRQLDLAATGIGEASTALVGGVIGLLTIVAVYWQLRRDVTTGINRMLVALALVVVFTSGGSQVGLATGPLESVFESSLGLPSLYLLGLGGLGILLGGWFRSPRLIQAVAREYASLGPKRSIAAFIPAFLIAQVAIVLGYPISFNKVMISSIVGAGLVGGSSSSDGVSAAKTGYTVGAWIASMVGGGAISFALYHALAALPGLG</sequence>
<comment type="similarity">
    <text evidence="3 9">Belongs to the inorganic phosphate transporter (PiT) (TC 2.A.20) family.</text>
</comment>
<dbReference type="PANTHER" id="PTHR11101">
    <property type="entry name" value="PHOSPHATE TRANSPORTER"/>
    <property type="match status" value="1"/>
</dbReference>
<feature type="transmembrane region" description="Helical" evidence="9">
    <location>
        <begin position="183"/>
        <end position="205"/>
    </location>
</feature>
<feature type="transmembrane region" description="Helical" evidence="9">
    <location>
        <begin position="120"/>
        <end position="145"/>
    </location>
</feature>
<keyword evidence="5 9" id="KW-0592">Phosphate transport</keyword>
<feature type="transmembrane region" description="Helical" evidence="9">
    <location>
        <begin position="151"/>
        <end position="176"/>
    </location>
</feature>
<evidence type="ECO:0000256" key="5">
    <source>
        <dbReference type="ARBA" id="ARBA00022592"/>
    </source>
</evidence>
<organism evidence="10 11">
    <name type="scientific">Halapricum desulfuricans</name>
    <dbReference type="NCBI Taxonomy" id="2841257"/>
    <lineage>
        <taxon>Archaea</taxon>
        <taxon>Methanobacteriati</taxon>
        <taxon>Methanobacteriota</taxon>
        <taxon>Stenosarchaea group</taxon>
        <taxon>Halobacteria</taxon>
        <taxon>Halobacteriales</taxon>
        <taxon>Haloarculaceae</taxon>
        <taxon>Halapricum</taxon>
    </lineage>
</organism>
<feature type="transmembrane region" description="Helical" evidence="9">
    <location>
        <begin position="295"/>
        <end position="314"/>
    </location>
</feature>
<dbReference type="GO" id="GO:0035435">
    <property type="term" value="P:phosphate ion transmembrane transport"/>
    <property type="evidence" value="ECO:0007669"/>
    <property type="project" value="TreeGrafter"/>
</dbReference>
<evidence type="ECO:0000256" key="1">
    <source>
        <dbReference type="ARBA" id="ARBA00001981"/>
    </source>
</evidence>
<feature type="transmembrane region" description="Helical" evidence="9">
    <location>
        <begin position="368"/>
        <end position="389"/>
    </location>
</feature>
<evidence type="ECO:0000256" key="2">
    <source>
        <dbReference type="ARBA" id="ARBA00004141"/>
    </source>
</evidence>
<evidence type="ECO:0000256" key="3">
    <source>
        <dbReference type="ARBA" id="ARBA00009916"/>
    </source>
</evidence>
<dbReference type="AlphaFoldDB" id="A0A897N9R7"/>
<dbReference type="GO" id="GO:0005315">
    <property type="term" value="F:phosphate transmembrane transporter activity"/>
    <property type="evidence" value="ECO:0007669"/>
    <property type="project" value="InterPro"/>
</dbReference>
<dbReference type="EMBL" id="CP064787">
    <property type="protein sequence ID" value="QSG07126.1"/>
    <property type="molecule type" value="Genomic_DNA"/>
</dbReference>
<evidence type="ECO:0000256" key="6">
    <source>
        <dbReference type="ARBA" id="ARBA00022692"/>
    </source>
</evidence>
<comment type="function">
    <text evidence="1">Potential transporter for phosphate.</text>
</comment>
<evidence type="ECO:0000256" key="9">
    <source>
        <dbReference type="RuleBase" id="RU363058"/>
    </source>
</evidence>
<feature type="transmembrane region" description="Helical" evidence="9">
    <location>
        <begin position="262"/>
        <end position="283"/>
    </location>
</feature>
<name>A0A897N9R7_9EURY</name>
<keyword evidence="4 9" id="KW-0813">Transport</keyword>
<dbReference type="GO" id="GO:0016020">
    <property type="term" value="C:membrane"/>
    <property type="evidence" value="ECO:0007669"/>
    <property type="project" value="UniProtKB-SubCell"/>
</dbReference>
<feature type="transmembrane region" description="Helical" evidence="9">
    <location>
        <begin position="53"/>
        <end position="71"/>
    </location>
</feature>